<evidence type="ECO:0000313" key="6">
    <source>
        <dbReference type="Proteomes" id="UP000053199"/>
    </source>
</evidence>
<dbReference type="Pfam" id="PF00702">
    <property type="entry name" value="Hydrolase"/>
    <property type="match status" value="1"/>
</dbReference>
<dbReference type="Proteomes" id="UP000053199">
    <property type="component" value="Unassembled WGS sequence"/>
</dbReference>
<dbReference type="GO" id="GO:0016757">
    <property type="term" value="F:glycosyltransferase activity"/>
    <property type="evidence" value="ECO:0007669"/>
    <property type="project" value="UniProtKB-ARBA"/>
</dbReference>
<dbReference type="InterPro" id="IPR008928">
    <property type="entry name" value="6-hairpin_glycosidase_sf"/>
</dbReference>
<dbReference type="InterPro" id="IPR037018">
    <property type="entry name" value="GH65_N"/>
</dbReference>
<accession>A0A0V8IT35</accession>
<name>A0A0V8IT35_9MICC</name>
<dbReference type="Gene3D" id="1.50.10.10">
    <property type="match status" value="1"/>
</dbReference>
<protein>
    <submittedName>
        <fullName evidence="5">Beta-phosphoglucomutase</fullName>
    </submittedName>
</protein>
<reference evidence="5 6" key="1">
    <citation type="journal article" date="2014" name="Arch. Microbiol.">
        <title>Arthrobacter enclensis sp. nov., isolated from sediment sample.</title>
        <authorList>
            <person name="Dastager S.G."/>
            <person name="Liu Q."/>
            <person name="Tang S.K."/>
            <person name="Krishnamurthi S."/>
            <person name="Lee J.C."/>
            <person name="Li W.J."/>
        </authorList>
    </citation>
    <scope>NUCLEOTIDE SEQUENCE [LARGE SCALE GENOMIC DNA]</scope>
    <source>
        <strain evidence="5 6">NIO-1008</strain>
    </source>
</reference>
<evidence type="ECO:0000313" key="5">
    <source>
        <dbReference type="EMBL" id="KSU77890.1"/>
    </source>
</evidence>
<keyword evidence="1" id="KW-0378">Hydrolase</keyword>
<evidence type="ECO:0000259" key="2">
    <source>
        <dbReference type="Pfam" id="PF03632"/>
    </source>
</evidence>
<evidence type="ECO:0000256" key="1">
    <source>
        <dbReference type="ARBA" id="ARBA00023295"/>
    </source>
</evidence>
<evidence type="ECO:0000259" key="4">
    <source>
        <dbReference type="Pfam" id="PF03636"/>
    </source>
</evidence>
<dbReference type="InterPro" id="IPR023198">
    <property type="entry name" value="PGP-like_dom2"/>
</dbReference>
<keyword evidence="1" id="KW-0326">Glycosidase</keyword>
<dbReference type="PANTHER" id="PTHR11051">
    <property type="entry name" value="GLYCOSYL HYDROLASE-RELATED"/>
    <property type="match status" value="1"/>
</dbReference>
<dbReference type="SUPFAM" id="SSF74650">
    <property type="entry name" value="Galactose mutarotase-like"/>
    <property type="match status" value="1"/>
</dbReference>
<dbReference type="OrthoDB" id="9816160at2"/>
<dbReference type="GO" id="GO:0004553">
    <property type="term" value="F:hydrolase activity, hydrolyzing O-glycosyl compounds"/>
    <property type="evidence" value="ECO:0007669"/>
    <property type="project" value="TreeGrafter"/>
</dbReference>
<keyword evidence="6" id="KW-1185">Reference proteome</keyword>
<feature type="domain" description="Glycoside hydrolase family 65 C-terminal" evidence="3">
    <location>
        <begin position="989"/>
        <end position="1050"/>
    </location>
</feature>
<dbReference type="InterPro" id="IPR005194">
    <property type="entry name" value="Glyco_hydro_65_C"/>
</dbReference>
<dbReference type="FunFam" id="1.50.10.10:FF:000053">
    <property type="entry name" value="Putative glycosyl hydrolase"/>
    <property type="match status" value="1"/>
</dbReference>
<dbReference type="SUPFAM" id="SSF56784">
    <property type="entry name" value="HAD-like"/>
    <property type="match status" value="1"/>
</dbReference>
<dbReference type="RefSeq" id="WP_058267480.1">
    <property type="nucleotide sequence ID" value="NZ_FMAZ01000002.1"/>
</dbReference>
<dbReference type="Gene3D" id="2.70.98.40">
    <property type="entry name" value="Glycoside hydrolase, family 65, N-terminal domain"/>
    <property type="match status" value="1"/>
</dbReference>
<dbReference type="Pfam" id="PF03633">
    <property type="entry name" value="Glyco_hydro_65C"/>
    <property type="match status" value="1"/>
</dbReference>
<dbReference type="GO" id="GO:0005975">
    <property type="term" value="P:carbohydrate metabolic process"/>
    <property type="evidence" value="ECO:0007669"/>
    <property type="project" value="InterPro"/>
</dbReference>
<dbReference type="Pfam" id="PF03636">
    <property type="entry name" value="Glyco_hydro_65N"/>
    <property type="match status" value="1"/>
</dbReference>
<dbReference type="InterPro" id="IPR012341">
    <property type="entry name" value="6hp_glycosidase-like_sf"/>
</dbReference>
<feature type="domain" description="Glycoside hydrolase family 65 N-terminal" evidence="4">
    <location>
        <begin position="262"/>
        <end position="528"/>
    </location>
</feature>
<proteinExistence type="predicted"/>
<dbReference type="SFLD" id="SFLDS00003">
    <property type="entry name" value="Haloacid_Dehalogenase"/>
    <property type="match status" value="1"/>
</dbReference>
<dbReference type="SUPFAM" id="SSF48208">
    <property type="entry name" value="Six-hairpin glycosidases"/>
    <property type="match status" value="1"/>
</dbReference>
<dbReference type="InterPro" id="IPR005196">
    <property type="entry name" value="Glyco_hydro_65_N"/>
</dbReference>
<dbReference type="InterPro" id="IPR011013">
    <property type="entry name" value="Gal_mutarotase_sf_dom"/>
</dbReference>
<sequence length="1071" mass="114976">MTGSPTAAAARPPFDAVIFDLDGVVTNTALVHQAAWKEAFGQIFEDPRVPADADRAPMSKADYRAYIDGLPREEGVLRFLAARGVKVDRGTDRDGPGDWTACGMGALKNRLFLERLRREGVQSYPGTMHLLRRLADAGVPTGVVTSSRNASFVLDAAGITGLFNVILDGTAARNLGLRGKPSPDVFLAAAFRLGVSPSHAVVIEDSVAGVQAARRGGFGLVVGIDRNGTRRGLEAAGAGAVLNDVGELDLGLVLGDPWHLVYEGYDAGHEGHREALTTLGNGYLAVRGAAPEGGSAASYAGMYLAGVYNRAAAEAAGHTVVEEHLVNAPNCLPLDLRLEGGSWWSDGGMEVLRERRTLDLRRAVLERWLMLEAAGGRRLEVVQTRFASMAEPHLLVLETHVTPLGWSGGLDVRSGVDTGVRNANIGGPEAGPGIHLVDRTPQLDRAPQPAGSGTGAVAEGLNAVSVVEAETTQSLVRIAAAFRTCAGGDAGPGTPGNDGAFHFRLHHVLLTDGIPAAISKAIAVVTSRDRAISSPASAARAVLERCGGDTGALLEAHLKAWRRELAPYLVDLDAPGQVQLVLNLHIFHVLQTLTRHTAELDAGVTARGLHGEGYRGHVFWDELFVLPLVTLRTPDVARSLIDYRWRRLPAARQAASLTGCSGAMFPWQSGSDGTEETPTWLYNDRSGRWVPDHSHLQLHSGLAVAFNAWQYYQATNDRPWLLRRGAELVIDVARFFASRARFSQDSGRYHLTGVVGPDEYHTGYPGKPEPGLDDNAYTNVMAAWACLRAADVVATFQGQERADLVERLGISEGEPAAWLQVGRAFFVPFHADGVISQFAGYEDLEDLDWDRYRETYDSIERLDLILESEGDTTNRYKLAKQADVLMLPYLLGQEGLTGLLAELGYKFTAGQLDRTIEYYLGRTAHGSTLSRVAHASVLAALDADRAWDSFREALDADLDDTQHGTTRAGIHLGAMAGTVDVIQRSFAGLRLSGDTIAFAPNLPTGLRSVAFRIRYRGHHLNIRLKGGHLRVTSAPGDAGPINVRVSGRDSVLAAGQTVTFRLADPAEPAAS</sequence>
<dbReference type="InterPro" id="IPR006439">
    <property type="entry name" value="HAD-SF_hydro_IA"/>
</dbReference>
<dbReference type="Gene3D" id="1.10.150.240">
    <property type="entry name" value="Putative phosphatase, domain 2"/>
    <property type="match status" value="1"/>
</dbReference>
<gene>
    <name evidence="5" type="ORF">AS031_07445</name>
</gene>
<evidence type="ECO:0000259" key="3">
    <source>
        <dbReference type="Pfam" id="PF03633"/>
    </source>
</evidence>
<feature type="domain" description="Glycoside hydrolase family 65 central catalytic" evidence="2">
    <location>
        <begin position="584"/>
        <end position="979"/>
    </location>
</feature>
<dbReference type="Gene3D" id="3.40.50.1000">
    <property type="entry name" value="HAD superfamily/HAD-like"/>
    <property type="match status" value="1"/>
</dbReference>
<dbReference type="PANTHER" id="PTHR11051:SF8">
    <property type="entry name" value="PROTEIN-GLUCOSYLGALACTOSYLHYDROXYLYSINE GLUCOSIDASE"/>
    <property type="match status" value="1"/>
</dbReference>
<comment type="caution">
    <text evidence="5">The sequence shown here is derived from an EMBL/GenBank/DDBJ whole genome shotgun (WGS) entry which is preliminary data.</text>
</comment>
<dbReference type="InterPro" id="IPR023214">
    <property type="entry name" value="HAD_sf"/>
</dbReference>
<dbReference type="InterPro" id="IPR036412">
    <property type="entry name" value="HAD-like_sf"/>
</dbReference>
<dbReference type="SFLD" id="SFLDG01129">
    <property type="entry name" value="C1.5:_HAD__Beta-PGM__Phosphata"/>
    <property type="match status" value="1"/>
</dbReference>
<dbReference type="NCBIfam" id="TIGR01509">
    <property type="entry name" value="HAD-SF-IA-v3"/>
    <property type="match status" value="1"/>
</dbReference>
<dbReference type="Gene3D" id="2.60.420.10">
    <property type="entry name" value="Maltose phosphorylase, domain 3"/>
    <property type="match status" value="1"/>
</dbReference>
<dbReference type="AlphaFoldDB" id="A0A0V8IT35"/>
<dbReference type="EMBL" id="LNQM01000002">
    <property type="protein sequence ID" value="KSU77890.1"/>
    <property type="molecule type" value="Genomic_DNA"/>
</dbReference>
<dbReference type="STRING" id="993070.AS031_07445"/>
<organism evidence="5 6">
    <name type="scientific">Pseudarthrobacter enclensis</name>
    <dbReference type="NCBI Taxonomy" id="993070"/>
    <lineage>
        <taxon>Bacteria</taxon>
        <taxon>Bacillati</taxon>
        <taxon>Actinomycetota</taxon>
        <taxon>Actinomycetes</taxon>
        <taxon>Micrococcales</taxon>
        <taxon>Micrococcaceae</taxon>
        <taxon>Pseudarthrobacter</taxon>
    </lineage>
</organism>
<dbReference type="GO" id="GO:0030246">
    <property type="term" value="F:carbohydrate binding"/>
    <property type="evidence" value="ECO:0007669"/>
    <property type="project" value="InterPro"/>
</dbReference>
<dbReference type="Pfam" id="PF03632">
    <property type="entry name" value="Glyco_hydro_65m"/>
    <property type="match status" value="1"/>
</dbReference>
<dbReference type="InterPro" id="IPR005195">
    <property type="entry name" value="Glyco_hydro_65_M"/>
</dbReference>